<dbReference type="AlphaFoldDB" id="A0A371NPT1"/>
<dbReference type="Proteomes" id="UP000262172">
    <property type="component" value="Unassembled WGS sequence"/>
</dbReference>
<dbReference type="OrthoDB" id="3368702at2"/>
<comment type="caution">
    <text evidence="1">The sequence shown here is derived from an EMBL/GenBank/DDBJ whole genome shotgun (WGS) entry which is preliminary data.</text>
</comment>
<keyword evidence="2" id="KW-1185">Reference proteome</keyword>
<dbReference type="PANTHER" id="PTHR37315:SF1">
    <property type="entry name" value="UPF0311 PROTEIN BLR7842"/>
    <property type="match status" value="1"/>
</dbReference>
<dbReference type="PANTHER" id="PTHR37315">
    <property type="entry name" value="UPF0311 PROTEIN BLR7842"/>
    <property type="match status" value="1"/>
</dbReference>
<dbReference type="EMBL" id="QUAB01000047">
    <property type="protein sequence ID" value="REJ04201.1"/>
    <property type="molecule type" value="Genomic_DNA"/>
</dbReference>
<sequence length="139" mass="14892">MTAPIADPVLEHAFDVVVELGEPELHGATRAGTRRVVPIIGGRITGGVEADILPGGADWQIIRADGALDLDARYSARTAGGELLLLRARGVRAGMEGPFHTALEVETSSPALSRLQDRVFVASAVRDTNLVRYRAFHVR</sequence>
<dbReference type="InterPro" id="IPR020915">
    <property type="entry name" value="UPF0311"/>
</dbReference>
<dbReference type="Pfam" id="PF11578">
    <property type="entry name" value="DUF3237"/>
    <property type="match status" value="1"/>
</dbReference>
<evidence type="ECO:0000313" key="1">
    <source>
        <dbReference type="EMBL" id="REJ04201.1"/>
    </source>
</evidence>
<accession>A0A371NPT1</accession>
<reference evidence="1 2" key="1">
    <citation type="submission" date="2018-08" db="EMBL/GenBank/DDBJ databases">
        <title>Isolation, diversity and antifungal activity of Actinobacteria from cow dung.</title>
        <authorList>
            <person name="Ling L."/>
        </authorList>
    </citation>
    <scope>NUCLEOTIDE SEQUENCE [LARGE SCALE GENOMIC DNA]</scope>
    <source>
        <strain evidence="1 2">NEAU-LLE</strain>
    </source>
</reference>
<proteinExistence type="predicted"/>
<protein>
    <submittedName>
        <fullName evidence="1">DUF3237 domain-containing protein</fullName>
    </submittedName>
</protein>
<name>A0A371NPT1_9MICO</name>
<organism evidence="1 2">
    <name type="scientific">Microbacterium bovistercoris</name>
    <dbReference type="NCBI Taxonomy" id="2293570"/>
    <lineage>
        <taxon>Bacteria</taxon>
        <taxon>Bacillati</taxon>
        <taxon>Actinomycetota</taxon>
        <taxon>Actinomycetes</taxon>
        <taxon>Micrococcales</taxon>
        <taxon>Microbacteriaceae</taxon>
        <taxon>Microbacterium</taxon>
    </lineage>
</organism>
<evidence type="ECO:0000313" key="2">
    <source>
        <dbReference type="Proteomes" id="UP000262172"/>
    </source>
</evidence>
<dbReference type="Gene3D" id="2.40.160.20">
    <property type="match status" value="1"/>
</dbReference>
<gene>
    <name evidence="1" type="ORF">DY023_14950</name>
</gene>
<dbReference type="RefSeq" id="WP_116243143.1">
    <property type="nucleotide sequence ID" value="NZ_QUAB01000047.1"/>
</dbReference>